<keyword evidence="1" id="KW-1133">Transmembrane helix</keyword>
<sequence>MTPEQQQYVTTRLMHIRWWNRLGWLFVVVIAAFYAWLWQHKPLYIDPGLLLTKLQMGQVSDIEIAKLAALGNLAFIGCGLLFIGIVVLTYVALWTEKQTISILTTKQIIPFSTETTEASSNDDTKTH</sequence>
<proteinExistence type="predicted"/>
<keyword evidence="3" id="KW-1185">Reference proteome</keyword>
<dbReference type="EMBL" id="QAON01000004">
    <property type="protein sequence ID" value="PTQ89985.1"/>
    <property type="molecule type" value="Genomic_DNA"/>
</dbReference>
<keyword evidence="1" id="KW-0812">Transmembrane</keyword>
<dbReference type="AlphaFoldDB" id="A0A2T5J0S2"/>
<name>A0A2T5J0S2_9GAMM</name>
<evidence type="ECO:0000256" key="1">
    <source>
        <dbReference type="SAM" id="Phobius"/>
    </source>
</evidence>
<feature type="transmembrane region" description="Helical" evidence="1">
    <location>
        <begin position="21"/>
        <end position="39"/>
    </location>
</feature>
<accession>A0A2T5J0S2</accession>
<evidence type="ECO:0000313" key="3">
    <source>
        <dbReference type="Proteomes" id="UP000244223"/>
    </source>
</evidence>
<comment type="caution">
    <text evidence="2">The sequence shown here is derived from an EMBL/GenBank/DDBJ whole genome shotgun (WGS) entry which is preliminary data.</text>
</comment>
<keyword evidence="1" id="KW-0472">Membrane</keyword>
<protein>
    <submittedName>
        <fullName evidence="2">Uncharacterized protein</fullName>
    </submittedName>
</protein>
<feature type="transmembrane region" description="Helical" evidence="1">
    <location>
        <begin position="73"/>
        <end position="93"/>
    </location>
</feature>
<evidence type="ECO:0000313" key="2">
    <source>
        <dbReference type="EMBL" id="PTQ89985.1"/>
    </source>
</evidence>
<reference evidence="2 3" key="1">
    <citation type="submission" date="2018-04" db="EMBL/GenBank/DDBJ databases">
        <title>Genomic Encyclopedia of Archaeal and Bacterial Type Strains, Phase II (KMG-II): from individual species to whole genera.</title>
        <authorList>
            <person name="Goeker M."/>
        </authorList>
    </citation>
    <scope>NUCLEOTIDE SEQUENCE [LARGE SCALE GENOMIC DNA]</scope>
    <source>
        <strain evidence="2 3">DSM 5822</strain>
    </source>
</reference>
<dbReference type="Proteomes" id="UP000244223">
    <property type="component" value="Unassembled WGS sequence"/>
</dbReference>
<organism evidence="2 3">
    <name type="scientific">Agitococcus lubricus</name>
    <dbReference type="NCBI Taxonomy" id="1077255"/>
    <lineage>
        <taxon>Bacteria</taxon>
        <taxon>Pseudomonadati</taxon>
        <taxon>Pseudomonadota</taxon>
        <taxon>Gammaproteobacteria</taxon>
        <taxon>Moraxellales</taxon>
        <taxon>Moraxellaceae</taxon>
        <taxon>Agitococcus</taxon>
    </lineage>
</organism>
<gene>
    <name evidence="2" type="ORF">C8N29_10423</name>
</gene>
<dbReference type="OrthoDB" id="9553911at2"/>
<dbReference type="RefSeq" id="WP_107864992.1">
    <property type="nucleotide sequence ID" value="NZ_QAON01000004.1"/>
</dbReference>